<proteinExistence type="predicted"/>
<sequence length="546" mass="60081">MKNNKLNNLIKLSFCMFVLTLIVTSCDDLEIDDAYSRHNYTLEMEASSIEVVLDEERPDDVAFTISWEAAADLGFEYNTSYLFEIEYVGGSAKAAIIEYVAQDERSKSYTHEELQNMLVDYWERPTGATSSLQIRITTNTEGPRVIIPEVATVNVKVKTYGPAPFLANRLFMKGTAVAKDEIEMLPVSGNANMFVYTGDLTVGSIYFPIIYGEDVKVNAVGPRQDKEEVSGLPMDIQVSEITKSGAWQIIEAGQYRVTVNLSTKQISIVPASDVLDLEGLFIAGTAIGAELQMERTLEDDNCYAFRGHLNAGTLYLPILFNGQRLLSIVPSSAGIQAIEDGITTSFGQAETGAAGTASHWEIQTPGTYRIIVHAETKDITIYSPDTDLQPKVVSWNNTVLPQNPYTAPITELWMYGGFNGWTGDGNGFSGFHNDFKMVQSIANPNIFVYKGATLPRTTISDEFTKQSYTGSLRFAVSNIHNNVYAFGSSAPAQRNVSNGYLIVNSNAPQTLVEGQGDNRYAFFCIPSGTNFVVVDVKNLTVTFDTK</sequence>
<feature type="domain" description="SusE outer membrane protein" evidence="1">
    <location>
        <begin position="33"/>
        <end position="136"/>
    </location>
</feature>
<dbReference type="Proteomes" id="UP000292855">
    <property type="component" value="Unassembled WGS sequence"/>
</dbReference>
<accession>A0A4Q6XHF5</accession>
<dbReference type="InterPro" id="IPR025970">
    <property type="entry name" value="SusE"/>
</dbReference>
<dbReference type="AlphaFoldDB" id="A0A4Q6XHF5"/>
<protein>
    <recommendedName>
        <fullName evidence="1">SusE outer membrane protein domain-containing protein</fullName>
    </recommendedName>
</protein>
<evidence type="ECO:0000259" key="1">
    <source>
        <dbReference type="Pfam" id="PF14292"/>
    </source>
</evidence>
<name>A0A4Q6XHF5_9SPHI</name>
<reference evidence="2 3" key="1">
    <citation type="submission" date="2019-02" db="EMBL/GenBank/DDBJ databases">
        <authorList>
            <person name="Li Y."/>
        </authorList>
    </citation>
    <scope>NUCLEOTIDE SEQUENCE [LARGE SCALE GENOMIC DNA]</scope>
    <source>
        <strain evidence="2 3">30C10-4-7</strain>
    </source>
</reference>
<gene>
    <name evidence="2" type="ORF">EWE74_18315</name>
</gene>
<dbReference type="RefSeq" id="WP_130143099.1">
    <property type="nucleotide sequence ID" value="NZ_SGIT01000004.1"/>
</dbReference>
<evidence type="ECO:0000313" key="3">
    <source>
        <dbReference type="Proteomes" id="UP000292855"/>
    </source>
</evidence>
<dbReference type="EMBL" id="SGIT01000004">
    <property type="protein sequence ID" value="RZF58555.1"/>
    <property type="molecule type" value="Genomic_DNA"/>
</dbReference>
<dbReference type="Pfam" id="PF14292">
    <property type="entry name" value="SusE"/>
    <property type="match status" value="1"/>
</dbReference>
<evidence type="ECO:0000313" key="2">
    <source>
        <dbReference type="EMBL" id="RZF58555.1"/>
    </source>
</evidence>
<dbReference type="OrthoDB" id="975117at2"/>
<comment type="caution">
    <text evidence="2">The sequence shown here is derived from an EMBL/GenBank/DDBJ whole genome shotgun (WGS) entry which is preliminary data.</text>
</comment>
<organism evidence="2 3">
    <name type="scientific">Sphingobacterium corticibacterium</name>
    <dbReference type="NCBI Taxonomy" id="2484746"/>
    <lineage>
        <taxon>Bacteria</taxon>
        <taxon>Pseudomonadati</taxon>
        <taxon>Bacteroidota</taxon>
        <taxon>Sphingobacteriia</taxon>
        <taxon>Sphingobacteriales</taxon>
        <taxon>Sphingobacteriaceae</taxon>
        <taxon>Sphingobacterium</taxon>
    </lineage>
</organism>
<keyword evidence="3" id="KW-1185">Reference proteome</keyword>
<dbReference type="PROSITE" id="PS51257">
    <property type="entry name" value="PROKAR_LIPOPROTEIN"/>
    <property type="match status" value="1"/>
</dbReference>